<evidence type="ECO:0000256" key="2">
    <source>
        <dbReference type="SAM" id="SignalP"/>
    </source>
</evidence>
<keyword evidence="4" id="KW-1185">Reference proteome</keyword>
<dbReference type="InterPro" id="IPR026444">
    <property type="entry name" value="Secre_tail"/>
</dbReference>
<evidence type="ECO:0000256" key="1">
    <source>
        <dbReference type="ARBA" id="ARBA00022729"/>
    </source>
</evidence>
<feature type="chain" id="PRO_5009908615" evidence="2">
    <location>
        <begin position="21"/>
        <end position="334"/>
    </location>
</feature>
<accession>A0A1M4ZLR8</accession>
<organism evidence="3 4">
    <name type="scientific">Chryseobacterium arachidis</name>
    <dbReference type="NCBI Taxonomy" id="1416778"/>
    <lineage>
        <taxon>Bacteria</taxon>
        <taxon>Pseudomonadati</taxon>
        <taxon>Bacteroidota</taxon>
        <taxon>Flavobacteriia</taxon>
        <taxon>Flavobacteriales</taxon>
        <taxon>Weeksellaceae</taxon>
        <taxon>Chryseobacterium group</taxon>
        <taxon>Chryseobacterium</taxon>
    </lineage>
</organism>
<evidence type="ECO:0000313" key="4">
    <source>
        <dbReference type="Proteomes" id="UP000184518"/>
    </source>
</evidence>
<protein>
    <submittedName>
        <fullName evidence="3">Por secretion system C-terminal sorting domain-containing protein</fullName>
    </submittedName>
</protein>
<dbReference type="STRING" id="1416778.SAMN05443633_103204"/>
<evidence type="ECO:0000313" key="3">
    <source>
        <dbReference type="EMBL" id="SHF19030.1"/>
    </source>
</evidence>
<dbReference type="NCBIfam" id="TIGR04183">
    <property type="entry name" value="Por_Secre_tail"/>
    <property type="match status" value="1"/>
</dbReference>
<keyword evidence="1 2" id="KW-0732">Signal</keyword>
<reference evidence="4" key="1">
    <citation type="submission" date="2016-11" db="EMBL/GenBank/DDBJ databases">
        <authorList>
            <person name="Varghese N."/>
            <person name="Submissions S."/>
        </authorList>
    </citation>
    <scope>NUCLEOTIDE SEQUENCE [LARGE SCALE GENOMIC DNA]</scope>
    <source>
        <strain evidence="4">DSM 27619</strain>
    </source>
</reference>
<feature type="signal peptide" evidence="2">
    <location>
        <begin position="1"/>
        <end position="20"/>
    </location>
</feature>
<proteinExistence type="predicted"/>
<dbReference type="Proteomes" id="UP000184518">
    <property type="component" value="Unassembled WGS sequence"/>
</dbReference>
<dbReference type="RefSeq" id="WP_083531629.1">
    <property type="nucleotide sequence ID" value="NZ_FQUT01000003.1"/>
</dbReference>
<dbReference type="AlphaFoldDB" id="A0A1M4ZLR8"/>
<sequence>MKKIYFLLGMLGFASAFGQAALPYYDGFAYSGTALQTQTGWAALNSGDDIAIVPGNLSYTGLQASTGNKISFAGAGIDTTLSVAAQNSGTVYYSMLVNPVSMAGVTDANGGYFAGLIQGAPAGNVFGGTLWTKRVDDNTLQFGIDVRSNTGAATTWTSTTYSTGQTYLIVVGYTFNTGGTNDDIVSLWVNPATGGSTPPTPTITDTNSTTDLTGINNFLLRQDSATETPSLEIDELRIGTTWASVTPSATSLAVGDLSTIKTGSFVKNTFVKTNEITFGAEAKDVKVYNMFGQIVKTASVKENESVSVAELAKGNYIVTGTVNNKPVSQKILKD</sequence>
<name>A0A1M4ZLR8_9FLAO</name>
<gene>
    <name evidence="3" type="ORF">SAMN05443633_103204</name>
</gene>
<dbReference type="EMBL" id="FQUT01000003">
    <property type="protein sequence ID" value="SHF19030.1"/>
    <property type="molecule type" value="Genomic_DNA"/>
</dbReference>